<dbReference type="GO" id="GO:0005737">
    <property type="term" value="C:cytoplasm"/>
    <property type="evidence" value="ECO:0007669"/>
    <property type="project" value="UniProtKB-SubCell"/>
</dbReference>
<dbReference type="PANTHER" id="PTHR42872">
    <property type="entry name" value="PROTEIN-GLUTAMATE METHYLESTERASE/PROTEIN-GLUTAMINE GLUTAMINASE"/>
    <property type="match status" value="1"/>
</dbReference>
<dbReference type="SUPFAM" id="SSF52738">
    <property type="entry name" value="Methylesterase CheB, C-terminal domain"/>
    <property type="match status" value="1"/>
</dbReference>
<sequence>MTRKLTAIVVDDSLIFRKVVRDCIVDFPGVEVVDVAKDGRSAIEKILTHRPDVVTLDVEMPGMNGLEVLERLQKEQIHTNVIMVSSQTQSGAATTTKALQIGAFDFILKPDHNDLHENVRELKGQLRTRIELLQRRNHDPVVLPALRSQILPMDRDHAPCGPEHQMDRVSVICIGISTGGPKTLSEMMPQLVESIRVPILIVQHMPALFTASMANSLDRHCKLPVCEAADGMPLRNGHVYLAPGGKQMRVSHALGIRRIEVNDDDAVNACKPSVDYLFKSCAGEFRDGVLAIMMTGMGDDGLIGCQSIAKHHGQIWAQDKTSSTVFGMPRAVIDAQLATQVLCVNEIAEGINQVSHSSHASSSLIAAARCVDTNEVGSHSIHHTATIRCRTN</sequence>
<organism evidence="8 9">
    <name type="scientific">Stieleria varia</name>
    <dbReference type="NCBI Taxonomy" id="2528005"/>
    <lineage>
        <taxon>Bacteria</taxon>
        <taxon>Pseudomonadati</taxon>
        <taxon>Planctomycetota</taxon>
        <taxon>Planctomycetia</taxon>
        <taxon>Pirellulales</taxon>
        <taxon>Pirellulaceae</taxon>
        <taxon>Stieleria</taxon>
    </lineage>
</organism>
<feature type="modified residue" description="4-aspartylphosphate" evidence="3 5">
    <location>
        <position position="57"/>
    </location>
</feature>
<comment type="caution">
    <text evidence="8">The sequence shown here is derived from an EMBL/GenBank/DDBJ whole genome shotgun (WGS) entry which is preliminary data.</text>
</comment>
<evidence type="ECO:0000256" key="1">
    <source>
        <dbReference type="ARBA" id="ARBA00022801"/>
    </source>
</evidence>
<dbReference type="EMBL" id="SJPN01000002">
    <property type="protein sequence ID" value="TWU06309.1"/>
    <property type="molecule type" value="Genomic_DNA"/>
</dbReference>
<evidence type="ECO:0000256" key="5">
    <source>
        <dbReference type="PROSITE-ProRule" id="PRU00169"/>
    </source>
</evidence>
<dbReference type="SUPFAM" id="SSF52172">
    <property type="entry name" value="CheY-like"/>
    <property type="match status" value="1"/>
</dbReference>
<protein>
    <recommendedName>
        <fullName evidence="3">Protein-glutamate methylesterase/protein-glutamine glutaminase</fullName>
        <ecNumber evidence="3">3.1.1.61</ecNumber>
        <ecNumber evidence="3">3.5.1.44</ecNumber>
    </recommendedName>
</protein>
<comment type="subcellular location">
    <subcellularLocation>
        <location evidence="3">Cytoplasm</location>
    </subcellularLocation>
</comment>
<evidence type="ECO:0000313" key="9">
    <source>
        <dbReference type="Proteomes" id="UP000320176"/>
    </source>
</evidence>
<feature type="domain" description="Response regulatory" evidence="6">
    <location>
        <begin position="6"/>
        <end position="124"/>
    </location>
</feature>
<dbReference type="InterPro" id="IPR035909">
    <property type="entry name" value="CheB_C"/>
</dbReference>
<evidence type="ECO:0000313" key="8">
    <source>
        <dbReference type="EMBL" id="TWU06309.1"/>
    </source>
</evidence>
<comment type="catalytic activity">
    <reaction evidence="3">
        <text>L-glutaminyl-[protein] + H2O = L-glutamyl-[protein] + NH4(+)</text>
        <dbReference type="Rhea" id="RHEA:16441"/>
        <dbReference type="Rhea" id="RHEA-COMP:10207"/>
        <dbReference type="Rhea" id="RHEA-COMP:10208"/>
        <dbReference type="ChEBI" id="CHEBI:15377"/>
        <dbReference type="ChEBI" id="CHEBI:28938"/>
        <dbReference type="ChEBI" id="CHEBI:29973"/>
        <dbReference type="ChEBI" id="CHEBI:30011"/>
        <dbReference type="EC" id="3.5.1.44"/>
    </reaction>
</comment>
<dbReference type="CDD" id="cd17541">
    <property type="entry name" value="REC_CheB-like"/>
    <property type="match status" value="1"/>
</dbReference>
<comment type="catalytic activity">
    <reaction evidence="2 3">
        <text>[protein]-L-glutamate 5-O-methyl ester + H2O = L-glutamyl-[protein] + methanol + H(+)</text>
        <dbReference type="Rhea" id="RHEA:23236"/>
        <dbReference type="Rhea" id="RHEA-COMP:10208"/>
        <dbReference type="Rhea" id="RHEA-COMP:10311"/>
        <dbReference type="ChEBI" id="CHEBI:15377"/>
        <dbReference type="ChEBI" id="CHEBI:15378"/>
        <dbReference type="ChEBI" id="CHEBI:17790"/>
        <dbReference type="ChEBI" id="CHEBI:29973"/>
        <dbReference type="ChEBI" id="CHEBI:82795"/>
        <dbReference type="EC" id="3.1.1.61"/>
    </reaction>
</comment>
<dbReference type="InterPro" id="IPR000673">
    <property type="entry name" value="Sig_transdc_resp-reg_Me-estase"/>
</dbReference>
<feature type="domain" description="CheB-type methylesterase" evidence="7">
    <location>
        <begin position="165"/>
        <end position="358"/>
    </location>
</feature>
<comment type="similarity">
    <text evidence="3">Belongs to the CheB family.</text>
</comment>
<dbReference type="CDD" id="cd16432">
    <property type="entry name" value="CheB_Rec"/>
    <property type="match status" value="1"/>
</dbReference>
<feature type="active site" evidence="3 4">
    <location>
        <position position="177"/>
    </location>
</feature>
<keyword evidence="9" id="KW-1185">Reference proteome</keyword>
<feature type="active site" evidence="3 4">
    <location>
        <position position="204"/>
    </location>
</feature>
<dbReference type="GO" id="GO:0008984">
    <property type="term" value="F:protein-glutamate methylesterase activity"/>
    <property type="evidence" value="ECO:0007669"/>
    <property type="project" value="UniProtKB-UniRule"/>
</dbReference>
<dbReference type="InterPro" id="IPR001789">
    <property type="entry name" value="Sig_transdc_resp-reg_receiver"/>
</dbReference>
<dbReference type="EC" id="3.5.1.44" evidence="3"/>
<accession>A0A5C6B4S4</accession>
<dbReference type="RefSeq" id="WP_146519407.1">
    <property type="nucleotide sequence ID" value="NZ_CP151726.1"/>
</dbReference>
<dbReference type="PANTHER" id="PTHR42872:SF3">
    <property type="entry name" value="PROTEIN-GLUTAMATE METHYLESTERASE_PROTEIN-GLUTAMINE GLUTAMINASE 1"/>
    <property type="match status" value="1"/>
</dbReference>
<dbReference type="NCBIfam" id="NF001965">
    <property type="entry name" value="PRK00742.1"/>
    <property type="match status" value="1"/>
</dbReference>
<evidence type="ECO:0000256" key="3">
    <source>
        <dbReference type="HAMAP-Rule" id="MF_00099"/>
    </source>
</evidence>
<dbReference type="AlphaFoldDB" id="A0A5C6B4S4"/>
<keyword evidence="3 5" id="KW-0597">Phosphoprotein</keyword>
<dbReference type="InterPro" id="IPR008248">
    <property type="entry name" value="CheB-like"/>
</dbReference>
<evidence type="ECO:0000259" key="7">
    <source>
        <dbReference type="PROSITE" id="PS50122"/>
    </source>
</evidence>
<dbReference type="PROSITE" id="PS50110">
    <property type="entry name" value="RESPONSE_REGULATORY"/>
    <property type="match status" value="1"/>
</dbReference>
<comment type="function">
    <text evidence="3">Involved in chemotaxis. Part of a chemotaxis signal transduction system that modulates chemotaxis in response to various stimuli. Catalyzes the demethylation of specific methylglutamate residues introduced into the chemoreceptors (methyl-accepting chemotaxis proteins or MCP) by CheR. Also mediates the irreversible deamidation of specific glutamine residues to glutamic acid.</text>
</comment>
<dbReference type="GO" id="GO:0000156">
    <property type="term" value="F:phosphorelay response regulator activity"/>
    <property type="evidence" value="ECO:0007669"/>
    <property type="project" value="InterPro"/>
</dbReference>
<dbReference type="Gene3D" id="3.40.50.180">
    <property type="entry name" value="Methylesterase CheB, C-terminal domain"/>
    <property type="match status" value="1"/>
</dbReference>
<feature type="active site" evidence="3 4">
    <location>
        <position position="300"/>
    </location>
</feature>
<reference evidence="8 9" key="1">
    <citation type="submission" date="2019-02" db="EMBL/GenBank/DDBJ databases">
        <title>Deep-cultivation of Planctomycetes and their phenomic and genomic characterization uncovers novel biology.</title>
        <authorList>
            <person name="Wiegand S."/>
            <person name="Jogler M."/>
            <person name="Boedeker C."/>
            <person name="Pinto D."/>
            <person name="Vollmers J."/>
            <person name="Rivas-Marin E."/>
            <person name="Kohn T."/>
            <person name="Peeters S.H."/>
            <person name="Heuer A."/>
            <person name="Rast P."/>
            <person name="Oberbeckmann S."/>
            <person name="Bunk B."/>
            <person name="Jeske O."/>
            <person name="Meyerdierks A."/>
            <person name="Storesund J.E."/>
            <person name="Kallscheuer N."/>
            <person name="Luecker S."/>
            <person name="Lage O.M."/>
            <person name="Pohl T."/>
            <person name="Merkel B.J."/>
            <person name="Hornburger P."/>
            <person name="Mueller R.-W."/>
            <person name="Bruemmer F."/>
            <person name="Labrenz M."/>
            <person name="Spormann A.M."/>
            <person name="Op Den Camp H."/>
            <person name="Overmann J."/>
            <person name="Amann R."/>
            <person name="Jetten M.S.M."/>
            <person name="Mascher T."/>
            <person name="Medema M.H."/>
            <person name="Devos D.P."/>
            <person name="Kaster A.-K."/>
            <person name="Ovreas L."/>
            <person name="Rohde M."/>
            <person name="Galperin M.Y."/>
            <person name="Jogler C."/>
        </authorList>
    </citation>
    <scope>NUCLEOTIDE SEQUENCE [LARGE SCALE GENOMIC DNA]</scope>
    <source>
        <strain evidence="8 9">Pla52n</strain>
    </source>
</reference>
<evidence type="ECO:0000256" key="4">
    <source>
        <dbReference type="PROSITE-ProRule" id="PRU00050"/>
    </source>
</evidence>
<dbReference type="SMART" id="SM00448">
    <property type="entry name" value="REC"/>
    <property type="match status" value="1"/>
</dbReference>
<dbReference type="OrthoDB" id="9793421at2"/>
<evidence type="ECO:0000256" key="2">
    <source>
        <dbReference type="ARBA" id="ARBA00048267"/>
    </source>
</evidence>
<gene>
    <name evidence="3 8" type="primary">cheB</name>
    <name evidence="8" type="ORF">Pla52n_20300</name>
</gene>
<name>A0A5C6B4S4_9BACT</name>
<dbReference type="InterPro" id="IPR011006">
    <property type="entry name" value="CheY-like_superfamily"/>
</dbReference>
<dbReference type="PIRSF" id="PIRSF000876">
    <property type="entry name" value="RR_chemtxs_CheB"/>
    <property type="match status" value="1"/>
</dbReference>
<dbReference type="Gene3D" id="3.40.50.2300">
    <property type="match status" value="1"/>
</dbReference>
<dbReference type="GO" id="GO:0006935">
    <property type="term" value="P:chemotaxis"/>
    <property type="evidence" value="ECO:0007669"/>
    <property type="project" value="UniProtKB-UniRule"/>
</dbReference>
<dbReference type="PROSITE" id="PS50122">
    <property type="entry name" value="CHEB"/>
    <property type="match status" value="1"/>
</dbReference>
<comment type="domain">
    <text evidence="3">Contains a C-terminal catalytic domain, and an N-terminal region which modulates catalytic activity.</text>
</comment>
<evidence type="ECO:0000259" key="6">
    <source>
        <dbReference type="PROSITE" id="PS50110"/>
    </source>
</evidence>
<keyword evidence="1 3" id="KW-0378">Hydrolase</keyword>
<proteinExistence type="inferred from homology"/>
<keyword evidence="3 4" id="KW-0145">Chemotaxis</keyword>
<dbReference type="EC" id="3.1.1.61" evidence="3"/>
<keyword evidence="3" id="KW-0963">Cytoplasm</keyword>
<dbReference type="Proteomes" id="UP000320176">
    <property type="component" value="Unassembled WGS sequence"/>
</dbReference>
<dbReference type="GO" id="GO:0050568">
    <property type="term" value="F:protein-glutamine glutaminase activity"/>
    <property type="evidence" value="ECO:0007669"/>
    <property type="project" value="UniProtKB-UniRule"/>
</dbReference>
<dbReference type="HAMAP" id="MF_00099">
    <property type="entry name" value="CheB_chemtxs"/>
    <property type="match status" value="1"/>
</dbReference>
<dbReference type="Pfam" id="PF00072">
    <property type="entry name" value="Response_reg"/>
    <property type="match status" value="1"/>
</dbReference>
<comment type="PTM">
    <text evidence="3">Phosphorylated by CheA. Phosphorylation of the N-terminal regulatory domain activates the methylesterase activity.</text>
</comment>
<dbReference type="Pfam" id="PF01339">
    <property type="entry name" value="CheB_methylest"/>
    <property type="match status" value="1"/>
</dbReference>